<sequence>MCPKRATAVPPPPKGGPGERRLLALKEAFKMLYQNQFKATLGNKH</sequence>
<gene>
    <name evidence="1" type="ORF">FWK35_00007344</name>
</gene>
<protein>
    <submittedName>
        <fullName evidence="1">ATP-dependent RNA helicase DDX42</fullName>
    </submittedName>
</protein>
<accession>A0A6G0Z9E8</accession>
<dbReference type="Proteomes" id="UP000478052">
    <property type="component" value="Unassembled WGS sequence"/>
</dbReference>
<comment type="caution">
    <text evidence="1">The sequence shown here is derived from an EMBL/GenBank/DDBJ whole genome shotgun (WGS) entry which is preliminary data.</text>
</comment>
<keyword evidence="1" id="KW-0547">Nucleotide-binding</keyword>
<organism evidence="1 2">
    <name type="scientific">Aphis craccivora</name>
    <name type="common">Cowpea aphid</name>
    <dbReference type="NCBI Taxonomy" id="307492"/>
    <lineage>
        <taxon>Eukaryota</taxon>
        <taxon>Metazoa</taxon>
        <taxon>Ecdysozoa</taxon>
        <taxon>Arthropoda</taxon>
        <taxon>Hexapoda</taxon>
        <taxon>Insecta</taxon>
        <taxon>Pterygota</taxon>
        <taxon>Neoptera</taxon>
        <taxon>Paraneoptera</taxon>
        <taxon>Hemiptera</taxon>
        <taxon>Sternorrhyncha</taxon>
        <taxon>Aphidomorpha</taxon>
        <taxon>Aphidoidea</taxon>
        <taxon>Aphididae</taxon>
        <taxon>Aphidini</taxon>
        <taxon>Aphis</taxon>
        <taxon>Aphis</taxon>
    </lineage>
</organism>
<keyword evidence="1" id="KW-0347">Helicase</keyword>
<name>A0A6G0Z9E8_APHCR</name>
<dbReference type="EMBL" id="VUJU01000963">
    <property type="protein sequence ID" value="KAF0767462.1"/>
    <property type="molecule type" value="Genomic_DNA"/>
</dbReference>
<dbReference type="GO" id="GO:0004386">
    <property type="term" value="F:helicase activity"/>
    <property type="evidence" value="ECO:0007669"/>
    <property type="project" value="UniProtKB-KW"/>
</dbReference>
<dbReference type="AlphaFoldDB" id="A0A6G0Z9E8"/>
<keyword evidence="1" id="KW-0067">ATP-binding</keyword>
<proteinExistence type="predicted"/>
<keyword evidence="2" id="KW-1185">Reference proteome</keyword>
<evidence type="ECO:0000313" key="1">
    <source>
        <dbReference type="EMBL" id="KAF0767462.1"/>
    </source>
</evidence>
<evidence type="ECO:0000313" key="2">
    <source>
        <dbReference type="Proteomes" id="UP000478052"/>
    </source>
</evidence>
<keyword evidence="1" id="KW-0378">Hydrolase</keyword>
<reference evidence="1 2" key="1">
    <citation type="submission" date="2019-08" db="EMBL/GenBank/DDBJ databases">
        <title>Whole genome of Aphis craccivora.</title>
        <authorList>
            <person name="Voronova N.V."/>
            <person name="Shulinski R.S."/>
            <person name="Bandarenka Y.V."/>
            <person name="Zhorov D.G."/>
            <person name="Warner D."/>
        </authorList>
    </citation>
    <scope>NUCLEOTIDE SEQUENCE [LARGE SCALE GENOMIC DNA]</scope>
    <source>
        <strain evidence="1">180601</strain>
        <tissue evidence="1">Whole Body</tissue>
    </source>
</reference>